<gene>
    <name evidence="1" type="ORF">Pla52o_47940</name>
</gene>
<accession>A0A5C6CA72</accession>
<keyword evidence="2" id="KW-1185">Reference proteome</keyword>
<dbReference type="EMBL" id="SJPT01000009">
    <property type="protein sequence ID" value="TWU20276.1"/>
    <property type="molecule type" value="Genomic_DNA"/>
</dbReference>
<dbReference type="AlphaFoldDB" id="A0A5C6CA72"/>
<sequence length="82" mass="9045">MGIDTIIPTSINPDFNPKFRENFAAQSGQHSAMLAFVNASSDFQPPRLLFSRDRIGLRRPALGVPISGGEACRGPKCQRFIR</sequence>
<comment type="caution">
    <text evidence="1">The sequence shown here is derived from an EMBL/GenBank/DDBJ whole genome shotgun (WGS) entry which is preliminary data.</text>
</comment>
<evidence type="ECO:0000313" key="1">
    <source>
        <dbReference type="EMBL" id="TWU20276.1"/>
    </source>
</evidence>
<name>A0A5C6CA72_9BACT</name>
<proteinExistence type="predicted"/>
<protein>
    <submittedName>
        <fullName evidence="1">Uncharacterized protein</fullName>
    </submittedName>
</protein>
<dbReference type="Proteomes" id="UP000316304">
    <property type="component" value="Unassembled WGS sequence"/>
</dbReference>
<reference evidence="1 2" key="1">
    <citation type="submission" date="2019-02" db="EMBL/GenBank/DDBJ databases">
        <title>Deep-cultivation of Planctomycetes and their phenomic and genomic characterization uncovers novel biology.</title>
        <authorList>
            <person name="Wiegand S."/>
            <person name="Jogler M."/>
            <person name="Boedeker C."/>
            <person name="Pinto D."/>
            <person name="Vollmers J."/>
            <person name="Rivas-Marin E."/>
            <person name="Kohn T."/>
            <person name="Peeters S.H."/>
            <person name="Heuer A."/>
            <person name="Rast P."/>
            <person name="Oberbeckmann S."/>
            <person name="Bunk B."/>
            <person name="Jeske O."/>
            <person name="Meyerdierks A."/>
            <person name="Storesund J.E."/>
            <person name="Kallscheuer N."/>
            <person name="Luecker S."/>
            <person name="Lage O.M."/>
            <person name="Pohl T."/>
            <person name="Merkel B.J."/>
            <person name="Hornburger P."/>
            <person name="Mueller R.-W."/>
            <person name="Bruemmer F."/>
            <person name="Labrenz M."/>
            <person name="Spormann A.M."/>
            <person name="Op Den Camp H."/>
            <person name="Overmann J."/>
            <person name="Amann R."/>
            <person name="Jetten M.S.M."/>
            <person name="Mascher T."/>
            <person name="Medema M.H."/>
            <person name="Devos D.P."/>
            <person name="Kaster A.-K."/>
            <person name="Ovreas L."/>
            <person name="Rohde M."/>
            <person name="Galperin M.Y."/>
            <person name="Jogler C."/>
        </authorList>
    </citation>
    <scope>NUCLEOTIDE SEQUENCE [LARGE SCALE GENOMIC DNA]</scope>
    <source>
        <strain evidence="1 2">Pla52o</strain>
    </source>
</reference>
<evidence type="ECO:0000313" key="2">
    <source>
        <dbReference type="Proteomes" id="UP000316304"/>
    </source>
</evidence>
<organism evidence="1 2">
    <name type="scientific">Novipirellula galeiformis</name>
    <dbReference type="NCBI Taxonomy" id="2528004"/>
    <lineage>
        <taxon>Bacteria</taxon>
        <taxon>Pseudomonadati</taxon>
        <taxon>Planctomycetota</taxon>
        <taxon>Planctomycetia</taxon>
        <taxon>Pirellulales</taxon>
        <taxon>Pirellulaceae</taxon>
        <taxon>Novipirellula</taxon>
    </lineage>
</organism>